<dbReference type="InterPro" id="IPR043519">
    <property type="entry name" value="NT_sf"/>
</dbReference>
<dbReference type="GO" id="GO:0008773">
    <property type="term" value="F:[protein-PII] uridylyltransferase activity"/>
    <property type="evidence" value="ECO:0007669"/>
    <property type="project" value="InterPro"/>
</dbReference>
<dbReference type="Pfam" id="PF10335">
    <property type="entry name" value="DUF294_C"/>
    <property type="match status" value="1"/>
</dbReference>
<dbReference type="AlphaFoldDB" id="A0A317KYY4"/>
<organism evidence="3 4">
    <name type="scientific">Gracilibacillus dipsosauri</name>
    <dbReference type="NCBI Taxonomy" id="178340"/>
    <lineage>
        <taxon>Bacteria</taxon>
        <taxon>Bacillati</taxon>
        <taxon>Bacillota</taxon>
        <taxon>Bacilli</taxon>
        <taxon>Bacillales</taxon>
        <taxon>Bacillaceae</taxon>
        <taxon>Gracilibacillus</taxon>
    </lineage>
</organism>
<reference evidence="3 4" key="1">
    <citation type="submission" date="2018-05" db="EMBL/GenBank/DDBJ databases">
        <title>Genomic analysis of Gracilibacillus dipsosauri DD1 reveals novel features of a salt-tolerant amylase.</title>
        <authorList>
            <person name="Deutch C.E."/>
            <person name="Yang S."/>
        </authorList>
    </citation>
    <scope>NUCLEOTIDE SEQUENCE [LARGE SCALE GENOMIC DNA]</scope>
    <source>
        <strain evidence="3 4">DD1</strain>
    </source>
</reference>
<sequence length="320" mass="37616">MNYEAIHLMRKQEIHKQTTSEHLNQWHDELMKRVVHLAIEKVEAEQGRIPAPFAFFVMGSAGRREQSIWSDQDHGIVFDGKKEHKRYFLRLGKEIVTGLELTGYQRCDGKVMASESMWTQTLASWSEQVIGWLEQASWQSLRHFSTFFDSRVLIGQKNLLAKVKVTTFCYLENHRQLYNRFIDNFDFIRKGTNIFGKLLTEQSGPMSGRVPIKTTTILPYVNAMRLLALHHQESRASTLQRMQELKTKYTFLQEYEAIYHQLMEFRFVHTKAAENYDAVHYIPLHQLSKDDKKELKQFMKSGSELFQLAKEAIETECSKW</sequence>
<feature type="domain" description="Protein-PII uridylyltransferase N-terminal" evidence="1">
    <location>
        <begin position="7"/>
        <end position="136"/>
    </location>
</feature>
<comment type="caution">
    <text evidence="3">The sequence shown here is derived from an EMBL/GenBank/DDBJ whole genome shotgun (WGS) entry which is preliminary data.</text>
</comment>
<dbReference type="InterPro" id="IPR005105">
    <property type="entry name" value="GlnD_Uridyltrans_N"/>
</dbReference>
<dbReference type="RefSeq" id="WP_109984770.1">
    <property type="nucleotide sequence ID" value="NZ_QGTD01000011.1"/>
</dbReference>
<dbReference type="Proteomes" id="UP000245624">
    <property type="component" value="Unassembled WGS sequence"/>
</dbReference>
<dbReference type="EMBL" id="QGTD01000011">
    <property type="protein sequence ID" value="PWU67980.1"/>
    <property type="molecule type" value="Genomic_DNA"/>
</dbReference>
<gene>
    <name evidence="3" type="ORF">DLJ74_12825</name>
</gene>
<dbReference type="OrthoDB" id="9810963at2"/>
<evidence type="ECO:0000259" key="1">
    <source>
        <dbReference type="Pfam" id="PF03445"/>
    </source>
</evidence>
<evidence type="ECO:0000313" key="4">
    <source>
        <dbReference type="Proteomes" id="UP000245624"/>
    </source>
</evidence>
<keyword evidence="4" id="KW-1185">Reference proteome</keyword>
<dbReference type="Pfam" id="PF03445">
    <property type="entry name" value="DUF294"/>
    <property type="match status" value="1"/>
</dbReference>
<accession>A0A317KYY4</accession>
<evidence type="ECO:0000259" key="2">
    <source>
        <dbReference type="Pfam" id="PF10335"/>
    </source>
</evidence>
<dbReference type="SUPFAM" id="SSF81301">
    <property type="entry name" value="Nucleotidyltransferase"/>
    <property type="match status" value="1"/>
</dbReference>
<evidence type="ECO:0000313" key="3">
    <source>
        <dbReference type="EMBL" id="PWU67980.1"/>
    </source>
</evidence>
<dbReference type="InterPro" id="IPR018821">
    <property type="entry name" value="DUF294_put_nucleoTrafse_sb-bd"/>
</dbReference>
<proteinExistence type="predicted"/>
<evidence type="ECO:0008006" key="5">
    <source>
        <dbReference type="Google" id="ProtNLM"/>
    </source>
</evidence>
<feature type="domain" description="DUF294" evidence="2">
    <location>
        <begin position="176"/>
        <end position="309"/>
    </location>
</feature>
<dbReference type="CDD" id="cd05401">
    <property type="entry name" value="NT_GlnE_GlnD_like"/>
    <property type="match status" value="1"/>
</dbReference>
<name>A0A317KYY4_9BACI</name>
<protein>
    <recommendedName>
        <fullName evidence="5">CBS domain-containing protein</fullName>
    </recommendedName>
</protein>